<evidence type="ECO:0000313" key="12">
    <source>
        <dbReference type="Proteomes" id="UP000234341"/>
    </source>
</evidence>
<comment type="caution">
    <text evidence="11">The sequence shown here is derived from an EMBL/GenBank/DDBJ whole genome shotgun (WGS) entry which is preliminary data.</text>
</comment>
<dbReference type="InterPro" id="IPR035890">
    <property type="entry name" value="Anti-sigma-28_factor_FlgM_sf"/>
</dbReference>
<evidence type="ECO:0000256" key="4">
    <source>
        <dbReference type="ARBA" id="ARBA00022795"/>
    </source>
</evidence>
<keyword evidence="11" id="KW-0966">Cell projection</keyword>
<dbReference type="GO" id="GO:0044781">
    <property type="term" value="P:bacterial-type flagellum organization"/>
    <property type="evidence" value="ECO:0007669"/>
    <property type="project" value="UniProtKB-KW"/>
</dbReference>
<name>A0A2N5CF94_9BURK</name>
<dbReference type="Proteomes" id="UP000234341">
    <property type="component" value="Unassembled WGS sequence"/>
</dbReference>
<feature type="domain" description="Anti-sigma-28 factor FlgM C-terminal" evidence="10">
    <location>
        <begin position="77"/>
        <end position="130"/>
    </location>
</feature>
<keyword evidence="6" id="KW-0804">Transcription</keyword>
<sequence>MRAIYSGVDLKTPEFASEPPKVSGGQVDNSEEPSKDFTVKINNSTPSRPADTAATEGNARAGANGATSTDPSALTGVRVSPLAAQVRDIGARLMQDSDSDIDAAKVAEVRQAIAEGRIKIDPSKIADGLLASLHELSQGGSQS</sequence>
<dbReference type="Pfam" id="PF04316">
    <property type="entry name" value="FlgM"/>
    <property type="match status" value="1"/>
</dbReference>
<keyword evidence="11" id="KW-0969">Cilium</keyword>
<evidence type="ECO:0000256" key="3">
    <source>
        <dbReference type="ARBA" id="ARBA00022491"/>
    </source>
</evidence>
<dbReference type="NCBIfam" id="TIGR03824">
    <property type="entry name" value="FlgM_jcvi"/>
    <property type="match status" value="1"/>
</dbReference>
<keyword evidence="11" id="KW-0282">Flagellum</keyword>
<evidence type="ECO:0000256" key="8">
    <source>
        <dbReference type="ARBA" id="ARBA00030117"/>
    </source>
</evidence>
<evidence type="ECO:0000256" key="5">
    <source>
        <dbReference type="ARBA" id="ARBA00023015"/>
    </source>
</evidence>
<evidence type="ECO:0000256" key="2">
    <source>
        <dbReference type="ARBA" id="ARBA00017823"/>
    </source>
</evidence>
<proteinExistence type="inferred from homology"/>
<keyword evidence="3" id="KW-0678">Repressor</keyword>
<keyword evidence="4" id="KW-1005">Bacterial flagellum biogenesis</keyword>
<gene>
    <name evidence="11" type="primary">flgM</name>
    <name evidence="11" type="ORF">CYJ10_10450</name>
</gene>
<dbReference type="STRING" id="82633.GCA_000974605_03292"/>
<dbReference type="AlphaFoldDB" id="A0A2N5CF94"/>
<reference evidence="11 12" key="1">
    <citation type="submission" date="2017-12" db="EMBL/GenBank/DDBJ databases">
        <title>Genome sequence of the active heterotrophic nitrifier-denitrifier, Cupriavidus pauculus UM1.</title>
        <authorList>
            <person name="Putonti C."/>
            <person name="Castignetti D."/>
        </authorList>
    </citation>
    <scope>NUCLEOTIDE SEQUENCE [LARGE SCALE GENOMIC DNA]</scope>
    <source>
        <strain evidence="11 12">UM1</strain>
    </source>
</reference>
<evidence type="ECO:0000256" key="6">
    <source>
        <dbReference type="ARBA" id="ARBA00023163"/>
    </source>
</evidence>
<dbReference type="EMBL" id="PJRP01000003">
    <property type="protein sequence ID" value="PLQ00842.1"/>
    <property type="molecule type" value="Genomic_DNA"/>
</dbReference>
<evidence type="ECO:0000313" key="11">
    <source>
        <dbReference type="EMBL" id="PLQ00842.1"/>
    </source>
</evidence>
<comment type="similarity">
    <text evidence="1">Belongs to the FlgM family.</text>
</comment>
<dbReference type="GO" id="GO:0045892">
    <property type="term" value="P:negative regulation of DNA-templated transcription"/>
    <property type="evidence" value="ECO:0007669"/>
    <property type="project" value="InterPro"/>
</dbReference>
<accession>A0A2N5CF94</accession>
<organism evidence="11 12">
    <name type="scientific">Cupriavidus pauculus</name>
    <dbReference type="NCBI Taxonomy" id="82633"/>
    <lineage>
        <taxon>Bacteria</taxon>
        <taxon>Pseudomonadati</taxon>
        <taxon>Pseudomonadota</taxon>
        <taxon>Betaproteobacteria</taxon>
        <taxon>Burkholderiales</taxon>
        <taxon>Burkholderiaceae</taxon>
        <taxon>Cupriavidus</taxon>
    </lineage>
</organism>
<evidence type="ECO:0000256" key="1">
    <source>
        <dbReference type="ARBA" id="ARBA00005322"/>
    </source>
</evidence>
<feature type="region of interest" description="Disordered" evidence="9">
    <location>
        <begin position="1"/>
        <end position="78"/>
    </location>
</feature>
<evidence type="ECO:0000256" key="7">
    <source>
        <dbReference type="ARBA" id="ARBA00024739"/>
    </source>
</evidence>
<protein>
    <recommendedName>
        <fullName evidence="2">Negative regulator of flagellin synthesis</fullName>
    </recommendedName>
    <alternativeName>
        <fullName evidence="8">Anti-sigma-28 factor</fullName>
    </alternativeName>
</protein>
<dbReference type="OrthoDB" id="9181369at2"/>
<dbReference type="InterPro" id="IPR031316">
    <property type="entry name" value="FlgM_C"/>
</dbReference>
<evidence type="ECO:0000259" key="10">
    <source>
        <dbReference type="Pfam" id="PF04316"/>
    </source>
</evidence>
<dbReference type="SUPFAM" id="SSF101498">
    <property type="entry name" value="Anti-sigma factor FlgM"/>
    <property type="match status" value="1"/>
</dbReference>
<keyword evidence="5" id="KW-0805">Transcription regulation</keyword>
<evidence type="ECO:0000256" key="9">
    <source>
        <dbReference type="SAM" id="MobiDB-lite"/>
    </source>
</evidence>
<comment type="function">
    <text evidence="7">Responsible for the coupling of flagellin expression to flagellar assembly by preventing expression of the flagellin genes when a component of the middle class of proteins is defective. It negatively regulates flagellar genes by inhibiting the activity of FliA by directly binding to FliA.</text>
</comment>
<dbReference type="InterPro" id="IPR007412">
    <property type="entry name" value="FlgM"/>
</dbReference>